<dbReference type="AlphaFoldDB" id="A0A2H1VXX0"/>
<sequence length="59" mass="6459">MVSNRHHPWISEAPKVLQSDSGSTLCSQRSLALWRCTTKRGAFSSTHTSDMPATVDNGN</sequence>
<dbReference type="EMBL" id="ODYU01004950">
    <property type="protein sequence ID" value="SOQ45342.1"/>
    <property type="molecule type" value="Genomic_DNA"/>
</dbReference>
<reference evidence="1" key="1">
    <citation type="submission" date="2016-07" db="EMBL/GenBank/DDBJ databases">
        <authorList>
            <person name="Bretaudeau A."/>
        </authorList>
    </citation>
    <scope>NUCLEOTIDE SEQUENCE</scope>
    <source>
        <strain evidence="1">Rice</strain>
        <tissue evidence="1">Whole body</tissue>
    </source>
</reference>
<protein>
    <submittedName>
        <fullName evidence="1">SFRICE_022046</fullName>
    </submittedName>
</protein>
<organism evidence="1">
    <name type="scientific">Spodoptera frugiperda</name>
    <name type="common">Fall armyworm</name>
    <dbReference type="NCBI Taxonomy" id="7108"/>
    <lineage>
        <taxon>Eukaryota</taxon>
        <taxon>Metazoa</taxon>
        <taxon>Ecdysozoa</taxon>
        <taxon>Arthropoda</taxon>
        <taxon>Hexapoda</taxon>
        <taxon>Insecta</taxon>
        <taxon>Pterygota</taxon>
        <taxon>Neoptera</taxon>
        <taxon>Endopterygota</taxon>
        <taxon>Lepidoptera</taxon>
        <taxon>Glossata</taxon>
        <taxon>Ditrysia</taxon>
        <taxon>Noctuoidea</taxon>
        <taxon>Noctuidae</taxon>
        <taxon>Amphipyrinae</taxon>
        <taxon>Spodoptera</taxon>
    </lineage>
</organism>
<proteinExistence type="predicted"/>
<name>A0A2H1VXX0_SPOFR</name>
<evidence type="ECO:0000313" key="1">
    <source>
        <dbReference type="EMBL" id="SOQ45342.1"/>
    </source>
</evidence>
<accession>A0A2H1VXX0</accession>
<gene>
    <name evidence="1" type="ORF">SFRICE_022046</name>
</gene>